<dbReference type="InterPro" id="IPR008135">
    <property type="entry name" value="Competence-induced_CinA"/>
</dbReference>
<evidence type="ECO:0000313" key="2">
    <source>
        <dbReference type="EMBL" id="AMB99687.1"/>
    </source>
</evidence>
<dbReference type="Pfam" id="PF02464">
    <property type="entry name" value="CinA"/>
    <property type="match status" value="1"/>
</dbReference>
<sequence>MQAEIIAVGTELLMGQIANTNAQFIAKHLNELAINHYQQTVVGDNPQRLVQATKAAEARGADLLIYSGGIGPTRDDLTKQTLADYLGLSYQVDPNHLAYLEEDFASRGRELTANNKNMALVIEGGQALTNPKGQALGALIEKGGRTYIMLPGPPSELKAMFMSQVFPYLQEKSGQADWLMSRYLNFFGLGESQIATSLDDLIAGQTNPTIAIYAANYLVTVRITANADDKDQALDLLDNLQAEILDRIGDNFVGLGENFDPASLVRDYLADQNLTIALAESLTGGLAAAKLVALPGISQYFQGSIVAYQAQAKHDLLNVDQAVLDQHGMVSSACARLMAENTRVAYQADIGLSFTGVAGPEEMEGQPVGKVFVGIARRGQESQVLDLQLYGNRQDIRTRAIYQAFITLTKEQNICS</sequence>
<dbReference type="NCBIfam" id="TIGR00200">
    <property type="entry name" value="cinA_nterm"/>
    <property type="match status" value="1"/>
</dbReference>
<dbReference type="NCBIfam" id="TIGR00199">
    <property type="entry name" value="PncC_domain"/>
    <property type="match status" value="1"/>
</dbReference>
<dbReference type="Gene3D" id="3.30.70.2860">
    <property type="match status" value="1"/>
</dbReference>
<dbReference type="EMBL" id="CP014163">
    <property type="protein sequence ID" value="AMB99687.1"/>
    <property type="molecule type" value="Genomic_DNA"/>
</dbReference>
<keyword evidence="3" id="KW-1185">Reference proteome</keyword>
<dbReference type="InterPro" id="IPR050101">
    <property type="entry name" value="CinA"/>
</dbReference>
<dbReference type="RefSeq" id="WP_067979929.1">
    <property type="nucleotide sequence ID" value="NZ_CP014163.1"/>
</dbReference>
<dbReference type="KEGG" id="auh:AWM75_06690"/>
<accession>A0A0X8FLZ9</accession>
<dbReference type="NCBIfam" id="NF001813">
    <property type="entry name" value="PRK00549.1"/>
    <property type="match status" value="1"/>
</dbReference>
<dbReference type="SUPFAM" id="SSF53218">
    <property type="entry name" value="Molybdenum cofactor biosynthesis proteins"/>
    <property type="match status" value="1"/>
</dbReference>
<dbReference type="PANTHER" id="PTHR13939">
    <property type="entry name" value="NICOTINAMIDE-NUCLEOTIDE AMIDOHYDROLASE PNCC"/>
    <property type="match status" value="1"/>
</dbReference>
<dbReference type="InterPro" id="IPR036653">
    <property type="entry name" value="CinA-like_C"/>
</dbReference>
<dbReference type="STRING" id="128944.AWM75_06690"/>
<dbReference type="InterPro" id="IPR036425">
    <property type="entry name" value="MoaB/Mog-like_dom_sf"/>
</dbReference>
<evidence type="ECO:0000313" key="3">
    <source>
        <dbReference type="Proteomes" id="UP000062260"/>
    </source>
</evidence>
<dbReference type="Pfam" id="PF00994">
    <property type="entry name" value="MoCF_biosynth"/>
    <property type="match status" value="1"/>
</dbReference>
<comment type="similarity">
    <text evidence="1">Belongs to the CinA family.</text>
</comment>
<reference evidence="2 3" key="1">
    <citation type="journal article" date="2016" name="Genome Announc.">
        <title>Complete Genome Sequences of Aerococcus christensenii CCUG 28831T, Aerococcus sanguinicola CCUG 43001T, Aerococcus urinae CCUG 36881T, Aerococcus urinaeequi CCUG 28094T, Aerococcus urinaehominis CCUG 42038 BT, and Aerococcus viridans CCUG 4311T.</title>
        <authorList>
            <person name="Carkaci D."/>
            <person name="Dargis R."/>
            <person name="Nielsen X.C."/>
            <person name="Skovgaard O."/>
            <person name="Fuursted K."/>
            <person name="Christensen J.J."/>
        </authorList>
    </citation>
    <scope>NUCLEOTIDE SEQUENCE [LARGE SCALE GENOMIC DNA]</scope>
    <source>
        <strain evidence="2 3">CCUG42038B</strain>
    </source>
</reference>
<dbReference type="InterPro" id="IPR041424">
    <property type="entry name" value="CinA_KH"/>
</dbReference>
<proteinExistence type="inferred from homology"/>
<dbReference type="HAMAP" id="MF_00226_B">
    <property type="entry name" value="CinA_B"/>
    <property type="match status" value="1"/>
</dbReference>
<dbReference type="InterPro" id="IPR001453">
    <property type="entry name" value="MoaB/Mog_dom"/>
</dbReference>
<dbReference type="NCBIfam" id="TIGR00177">
    <property type="entry name" value="molyb_syn"/>
    <property type="match status" value="1"/>
</dbReference>
<dbReference type="PANTHER" id="PTHR13939:SF0">
    <property type="entry name" value="NMN AMIDOHYDROLASE-LIKE PROTEIN YFAY"/>
    <property type="match status" value="1"/>
</dbReference>
<dbReference type="SUPFAM" id="SSF142433">
    <property type="entry name" value="CinA-like"/>
    <property type="match status" value="1"/>
</dbReference>
<protein>
    <recommendedName>
        <fullName evidence="1">Putative competence-damage inducible protein</fullName>
    </recommendedName>
</protein>
<dbReference type="Gene3D" id="3.40.980.10">
    <property type="entry name" value="MoaB/Mog-like domain"/>
    <property type="match status" value="1"/>
</dbReference>
<dbReference type="InterPro" id="IPR008136">
    <property type="entry name" value="CinA_C"/>
</dbReference>
<evidence type="ECO:0000256" key="1">
    <source>
        <dbReference type="HAMAP-Rule" id="MF_00226"/>
    </source>
</evidence>
<dbReference type="PIRSF" id="PIRSF006728">
    <property type="entry name" value="CinA"/>
    <property type="match status" value="1"/>
</dbReference>
<dbReference type="Gene3D" id="3.90.950.20">
    <property type="entry name" value="CinA-like"/>
    <property type="match status" value="1"/>
</dbReference>
<dbReference type="Pfam" id="PF18146">
    <property type="entry name" value="CinA_KH"/>
    <property type="match status" value="1"/>
</dbReference>
<dbReference type="AlphaFoldDB" id="A0A0X8FLZ9"/>
<dbReference type="CDD" id="cd00885">
    <property type="entry name" value="cinA"/>
    <property type="match status" value="1"/>
</dbReference>
<reference evidence="3" key="2">
    <citation type="submission" date="2016-01" db="EMBL/GenBank/DDBJ databases">
        <title>Six Aerococcus type strain genome sequencing and assembly using PacBio and Illumina Hiseq.</title>
        <authorList>
            <person name="Carkaci D."/>
            <person name="Dargis R."/>
            <person name="Nielsen X.C."/>
            <person name="Skovgaard O."/>
            <person name="Fuursted K."/>
            <person name="Christensen J.J."/>
        </authorList>
    </citation>
    <scope>NUCLEOTIDE SEQUENCE [LARGE SCALE GENOMIC DNA]</scope>
    <source>
        <strain evidence="3">CCUG42038B</strain>
    </source>
</reference>
<dbReference type="Proteomes" id="UP000062260">
    <property type="component" value="Chromosome"/>
</dbReference>
<dbReference type="SMART" id="SM00852">
    <property type="entry name" value="MoCF_biosynth"/>
    <property type="match status" value="1"/>
</dbReference>
<name>A0A0X8FLZ9_9LACT</name>
<gene>
    <name evidence="1" type="primary">cinA</name>
    <name evidence="2" type="ORF">AWM75_06690</name>
</gene>
<organism evidence="2 3">
    <name type="scientific">Aerococcus urinaehominis</name>
    <dbReference type="NCBI Taxonomy" id="128944"/>
    <lineage>
        <taxon>Bacteria</taxon>
        <taxon>Bacillati</taxon>
        <taxon>Bacillota</taxon>
        <taxon>Bacilli</taxon>
        <taxon>Lactobacillales</taxon>
        <taxon>Aerococcaceae</taxon>
        <taxon>Aerococcus</taxon>
    </lineage>
</organism>
<dbReference type="OrthoDB" id="9801454at2"/>